<keyword evidence="2" id="KW-1185">Reference proteome</keyword>
<dbReference type="Proteomes" id="UP000295832">
    <property type="component" value="Unassembled WGS sequence"/>
</dbReference>
<dbReference type="RefSeq" id="WP_018248736.1">
    <property type="nucleotide sequence ID" value="NZ_SOEG01000013.1"/>
</dbReference>
<comment type="caution">
    <text evidence="1">The sequence shown here is derived from an EMBL/GenBank/DDBJ whole genome shotgun (WGS) entry which is preliminary data.</text>
</comment>
<evidence type="ECO:0000313" key="1">
    <source>
        <dbReference type="EMBL" id="TDX51373.1"/>
    </source>
</evidence>
<dbReference type="EMBL" id="SOEG01000013">
    <property type="protein sequence ID" value="TDX51373.1"/>
    <property type="molecule type" value="Genomic_DNA"/>
</dbReference>
<gene>
    <name evidence="1" type="ORF">C7959_11318</name>
</gene>
<dbReference type="AlphaFoldDB" id="A0A4V3GYA9"/>
<sequence length="82" mass="9901">MDFKQELIKRIKTHPDIFNEIRVETMVDKVDNLISEQQISYVNDPNEDFTLEELEDEQLIDSILRNLQYYIEYEKEMGESDL</sequence>
<accession>A0A4V3GYA9</accession>
<organism evidence="1 2">
    <name type="scientific">Orenia marismortui</name>
    <dbReference type="NCBI Taxonomy" id="46469"/>
    <lineage>
        <taxon>Bacteria</taxon>
        <taxon>Bacillati</taxon>
        <taxon>Bacillota</taxon>
        <taxon>Clostridia</taxon>
        <taxon>Halanaerobiales</taxon>
        <taxon>Halobacteroidaceae</taxon>
        <taxon>Orenia</taxon>
    </lineage>
</organism>
<name>A0A4V3GYA9_9FIRM</name>
<reference evidence="1 2" key="1">
    <citation type="submission" date="2019-03" db="EMBL/GenBank/DDBJ databases">
        <title>Subsurface microbial communities from deep shales in Ohio and West Virginia, USA.</title>
        <authorList>
            <person name="Wrighton K."/>
        </authorList>
    </citation>
    <scope>NUCLEOTIDE SEQUENCE [LARGE SCALE GENOMIC DNA]</scope>
    <source>
        <strain evidence="1 2">MSL 6dP</strain>
    </source>
</reference>
<protein>
    <submittedName>
        <fullName evidence="1">Uncharacterized protein</fullName>
    </submittedName>
</protein>
<evidence type="ECO:0000313" key="2">
    <source>
        <dbReference type="Proteomes" id="UP000295832"/>
    </source>
</evidence>
<dbReference type="STRING" id="926561.GCA_000379025_01557"/>
<proteinExistence type="predicted"/>